<dbReference type="RefSeq" id="WP_109320596.1">
    <property type="nucleotide sequence ID" value="NZ_QFWT01000009.1"/>
</dbReference>
<dbReference type="PANTHER" id="PTHR30146">
    <property type="entry name" value="LACI-RELATED TRANSCRIPTIONAL REPRESSOR"/>
    <property type="match status" value="1"/>
</dbReference>
<proteinExistence type="predicted"/>
<dbReference type="EMBL" id="QFWT01000009">
    <property type="protein sequence ID" value="PWI32456.1"/>
    <property type="molecule type" value="Genomic_DNA"/>
</dbReference>
<evidence type="ECO:0000313" key="3">
    <source>
        <dbReference type="Proteomes" id="UP000245362"/>
    </source>
</evidence>
<name>A0A2U3B6N0_9VIBR</name>
<comment type="caution">
    <text evidence="2">The sequence shown here is derived from an EMBL/GenBank/DDBJ whole genome shotgun (WGS) entry which is preliminary data.</text>
</comment>
<gene>
    <name evidence="2" type="ORF">DI392_15485</name>
</gene>
<dbReference type="GO" id="GO:0000976">
    <property type="term" value="F:transcription cis-regulatory region binding"/>
    <property type="evidence" value="ECO:0007669"/>
    <property type="project" value="TreeGrafter"/>
</dbReference>
<dbReference type="Pfam" id="PF00532">
    <property type="entry name" value="Peripla_BP_1"/>
    <property type="match status" value="1"/>
</dbReference>
<dbReference type="InterPro" id="IPR001761">
    <property type="entry name" value="Peripla_BP/Lac1_sug-bd_dom"/>
</dbReference>
<reference evidence="2 3" key="1">
    <citation type="submission" date="2018-05" db="EMBL/GenBank/DDBJ databases">
        <title>Vibrio limimaris sp. nov., isolated from marine sediment.</title>
        <authorList>
            <person name="Li C.-M."/>
        </authorList>
    </citation>
    <scope>NUCLEOTIDE SEQUENCE [LARGE SCALE GENOMIC DNA]</scope>
    <source>
        <strain evidence="2 3">E4404</strain>
    </source>
</reference>
<dbReference type="PANTHER" id="PTHR30146:SF67">
    <property type="entry name" value="HTH-TYPE TRANSCRIPTIONAL REGULATOR ASCG"/>
    <property type="match status" value="1"/>
</dbReference>
<dbReference type="Proteomes" id="UP000245362">
    <property type="component" value="Unassembled WGS sequence"/>
</dbReference>
<dbReference type="InterPro" id="IPR028082">
    <property type="entry name" value="Peripla_BP_I"/>
</dbReference>
<protein>
    <recommendedName>
        <fullName evidence="1">Periplasmic binding protein/LacI sugar binding domain-containing protein</fullName>
    </recommendedName>
</protein>
<evidence type="ECO:0000313" key="2">
    <source>
        <dbReference type="EMBL" id="PWI32456.1"/>
    </source>
</evidence>
<keyword evidence="3" id="KW-1185">Reference proteome</keyword>
<dbReference type="AlphaFoldDB" id="A0A2U3B6N0"/>
<dbReference type="Gene3D" id="3.40.50.2300">
    <property type="match status" value="2"/>
</dbReference>
<accession>A0A2U3B6N0</accession>
<feature type="domain" description="Periplasmic binding protein/LacI sugar binding" evidence="1">
    <location>
        <begin position="10"/>
        <end position="110"/>
    </location>
</feature>
<sequence>MTVTVGTSSRQVANGAVDSFVHTVLYSRTLSYEHIKKLHAQLSPPLVLINRTLPEPLFHSVTFDQEATATMIMNHLIGYGHQRIACITGLLDNPTGNARLTDYINTLKKACHCI</sequence>
<dbReference type="SUPFAM" id="SSF53822">
    <property type="entry name" value="Periplasmic binding protein-like I"/>
    <property type="match status" value="1"/>
</dbReference>
<organism evidence="2 3">
    <name type="scientific">Vibrio albus</name>
    <dbReference type="NCBI Taxonomy" id="2200953"/>
    <lineage>
        <taxon>Bacteria</taxon>
        <taxon>Pseudomonadati</taxon>
        <taxon>Pseudomonadota</taxon>
        <taxon>Gammaproteobacteria</taxon>
        <taxon>Vibrionales</taxon>
        <taxon>Vibrionaceae</taxon>
        <taxon>Vibrio</taxon>
    </lineage>
</organism>
<dbReference type="GO" id="GO:0003700">
    <property type="term" value="F:DNA-binding transcription factor activity"/>
    <property type="evidence" value="ECO:0007669"/>
    <property type="project" value="TreeGrafter"/>
</dbReference>
<evidence type="ECO:0000259" key="1">
    <source>
        <dbReference type="Pfam" id="PF00532"/>
    </source>
</evidence>